<comment type="caution">
    <text evidence="1">The sequence shown here is derived from an EMBL/GenBank/DDBJ whole genome shotgun (WGS) entry which is preliminary data.</text>
</comment>
<reference evidence="2" key="1">
    <citation type="submission" date="2017-01" db="EMBL/GenBank/DDBJ databases">
        <authorList>
            <person name="Wang Y."/>
            <person name="White M."/>
            <person name="Kvist S."/>
            <person name="Moncalvo J.-M."/>
        </authorList>
    </citation>
    <scope>NUCLEOTIDE SEQUENCE [LARGE SCALE GENOMIC DNA]</scope>
    <source>
        <strain evidence="2">ID-206-W2</strain>
    </source>
</reference>
<dbReference type="OrthoDB" id="5545814at2759"/>
<accession>A0A1R1XNY2</accession>
<dbReference type="Proteomes" id="UP000187429">
    <property type="component" value="Unassembled WGS sequence"/>
</dbReference>
<dbReference type="EMBL" id="LSSM01003936">
    <property type="protein sequence ID" value="OMJ16327.1"/>
    <property type="molecule type" value="Genomic_DNA"/>
</dbReference>
<organism evidence="1 2">
    <name type="scientific">Smittium culicis</name>
    <dbReference type="NCBI Taxonomy" id="133412"/>
    <lineage>
        <taxon>Eukaryota</taxon>
        <taxon>Fungi</taxon>
        <taxon>Fungi incertae sedis</taxon>
        <taxon>Zoopagomycota</taxon>
        <taxon>Kickxellomycotina</taxon>
        <taxon>Harpellomycetes</taxon>
        <taxon>Harpellales</taxon>
        <taxon>Legeriomycetaceae</taxon>
        <taxon>Smittium</taxon>
    </lineage>
</organism>
<keyword evidence="2" id="KW-1185">Reference proteome</keyword>
<evidence type="ECO:0000313" key="2">
    <source>
        <dbReference type="Proteomes" id="UP000187429"/>
    </source>
</evidence>
<sequence length="118" mass="13344">MTITQAIRSCSSSCFYNLDRIEKRKLCKRFVDFGKKISNGDTECIVKYTLFNSRLGRSIGNDIFSLSNDKMKNTIINISKLHSSLSTGRYQKSSILSLVASKFSPYQLSSFGFESSRT</sequence>
<name>A0A1R1XNY2_9FUNG</name>
<dbReference type="AlphaFoldDB" id="A0A1R1XNY2"/>
<proteinExistence type="predicted"/>
<protein>
    <submittedName>
        <fullName evidence="1">Uncharacterized protein</fullName>
    </submittedName>
</protein>
<gene>
    <name evidence="1" type="ORF">AYI69_g7873</name>
</gene>
<evidence type="ECO:0000313" key="1">
    <source>
        <dbReference type="EMBL" id="OMJ16327.1"/>
    </source>
</evidence>